<dbReference type="InterPro" id="IPR019396">
    <property type="entry name" value="TM_Fragile-X-F-assoc"/>
</dbReference>
<feature type="region of interest" description="Disordered" evidence="1">
    <location>
        <begin position="312"/>
        <end position="342"/>
    </location>
</feature>
<dbReference type="Pfam" id="PF10269">
    <property type="entry name" value="Tmemb_185A"/>
    <property type="match status" value="1"/>
</dbReference>
<gene>
    <name evidence="4" type="primary">LOC108085228</name>
</gene>
<protein>
    <submittedName>
        <fullName evidence="4">Transmembrane protein 185B</fullName>
    </submittedName>
</protein>
<feature type="transmembrane region" description="Helical" evidence="2">
    <location>
        <begin position="77"/>
        <end position="99"/>
    </location>
</feature>
<feature type="transmembrane region" description="Helical" evidence="2">
    <location>
        <begin position="170"/>
        <end position="197"/>
    </location>
</feature>
<feature type="transmembrane region" description="Helical" evidence="2">
    <location>
        <begin position="243"/>
        <end position="262"/>
    </location>
</feature>
<proteinExistence type="predicted"/>
<keyword evidence="2 4" id="KW-0812">Transmembrane</keyword>
<evidence type="ECO:0000313" key="4">
    <source>
        <dbReference type="RefSeq" id="XP_017037255.1"/>
    </source>
</evidence>
<evidence type="ECO:0000256" key="1">
    <source>
        <dbReference type="SAM" id="MobiDB-lite"/>
    </source>
</evidence>
<dbReference type="OrthoDB" id="72976at2759"/>
<dbReference type="RefSeq" id="XP_017037255.1">
    <property type="nucleotide sequence ID" value="XM_017181766.3"/>
</dbReference>
<feature type="transmembrane region" description="Helical" evidence="2">
    <location>
        <begin position="38"/>
        <end position="65"/>
    </location>
</feature>
<organism evidence="3 4">
    <name type="scientific">Drosophila kikkawai</name>
    <name type="common">Fruit fly</name>
    <dbReference type="NCBI Taxonomy" id="30033"/>
    <lineage>
        <taxon>Eukaryota</taxon>
        <taxon>Metazoa</taxon>
        <taxon>Ecdysozoa</taxon>
        <taxon>Arthropoda</taxon>
        <taxon>Hexapoda</taxon>
        <taxon>Insecta</taxon>
        <taxon>Pterygota</taxon>
        <taxon>Neoptera</taxon>
        <taxon>Endopterygota</taxon>
        <taxon>Diptera</taxon>
        <taxon>Brachycera</taxon>
        <taxon>Muscomorpha</taxon>
        <taxon>Ephydroidea</taxon>
        <taxon>Drosophilidae</taxon>
        <taxon>Drosophila</taxon>
        <taxon>Sophophora</taxon>
    </lineage>
</organism>
<evidence type="ECO:0000313" key="3">
    <source>
        <dbReference type="Proteomes" id="UP001652661"/>
    </source>
</evidence>
<name>A0A6P4J8R2_DROKI</name>
<keyword evidence="2" id="KW-0472">Membrane</keyword>
<evidence type="ECO:0000256" key="2">
    <source>
        <dbReference type="SAM" id="Phobius"/>
    </source>
</evidence>
<accession>A0A6P4J8R2</accession>
<dbReference type="PANTHER" id="PTHR13568">
    <property type="entry name" value="FAM11A, B PROTEIN"/>
    <property type="match status" value="1"/>
</dbReference>
<feature type="transmembrane region" description="Helical" evidence="2">
    <location>
        <begin position="12"/>
        <end position="32"/>
    </location>
</feature>
<feature type="transmembrane region" description="Helical" evidence="2">
    <location>
        <begin position="209"/>
        <end position="231"/>
    </location>
</feature>
<dbReference type="OMA" id="HEFGKHD"/>
<sequence length="360" mass="40683">MNLESLFRDFNPCKFIVHCSLFAFVTLFALRLDNYIDWPFWAIFTPLWIWKSTAILGAIVGAIVWCRYPHYRLEGDAYTQFKAMLISLALHLILLMFELLACDKLTSDRHLWVLVFIPLIFGSVVSVGACVWAVKHDRSFELELFLAVNALQFVSLPLKLDRFVYWNWDVVFVPMWIVICLSLVSVLYNIIFCGIMMRTPEVSLQQKKAALNAAVGNICTVLPLLCFQVVICDKLDGELKFPYVVVFSPLLVSILALIILSFTAKGGNMWWFGIRKSFSQFLLSAMPFLQEYGNISYHAEDISNAGQSVPLDATSSSTSTGTGGSEQLHEFGRHDKKSKKAAKNDILKPVVPFVSIDLPD</sequence>
<dbReference type="GeneID" id="108085228"/>
<dbReference type="AlphaFoldDB" id="A0A6P4J8R2"/>
<keyword evidence="2" id="KW-1133">Transmembrane helix</keyword>
<feature type="transmembrane region" description="Helical" evidence="2">
    <location>
        <begin position="111"/>
        <end position="133"/>
    </location>
</feature>
<dbReference type="PANTHER" id="PTHR13568:SF6">
    <property type="entry name" value="TRANSMEMBRANE PROTEIN 185A"/>
    <property type="match status" value="1"/>
</dbReference>
<dbReference type="Proteomes" id="UP001652661">
    <property type="component" value="Chromosome X"/>
</dbReference>
<reference evidence="4" key="1">
    <citation type="submission" date="2025-08" db="UniProtKB">
        <authorList>
            <consortium name="RefSeq"/>
        </authorList>
    </citation>
    <scope>IDENTIFICATION</scope>
    <source>
        <strain evidence="4">14028-0561.14</strain>
        <tissue evidence="4">Whole fly</tissue>
    </source>
</reference>
<keyword evidence="3" id="KW-1185">Reference proteome</keyword>